<feature type="signal peptide" evidence="1">
    <location>
        <begin position="1"/>
        <end position="20"/>
    </location>
</feature>
<feature type="chain" id="PRO_5030801202" description="Secreted protein" evidence="1">
    <location>
        <begin position="21"/>
        <end position="120"/>
    </location>
</feature>
<organism evidence="2">
    <name type="scientific">Haptolina ericina</name>
    <dbReference type="NCBI Taxonomy" id="156174"/>
    <lineage>
        <taxon>Eukaryota</taxon>
        <taxon>Haptista</taxon>
        <taxon>Haptophyta</taxon>
        <taxon>Prymnesiophyceae</taxon>
        <taxon>Prymnesiales</taxon>
        <taxon>Prymnesiaceae</taxon>
        <taxon>Haptolina</taxon>
    </lineage>
</organism>
<evidence type="ECO:0000313" key="2">
    <source>
        <dbReference type="EMBL" id="CAE0105317.1"/>
    </source>
</evidence>
<gene>
    <name evidence="2" type="ORF">HERI1096_LOCUS5975</name>
</gene>
<accession>A0A7S3AJQ3</accession>
<sequence length="120" mass="12495">MFALLCVLYAYACKSKCVHASERVDGVRVHGCVRVGVGVVCVYVSVCMSICSNISGCMHAAVSIIVHSNCETHSASCSKGASTQAHGTSDVRRGISWLVATPTTSPKGDGVAEHGHPFEG</sequence>
<keyword evidence="1" id="KW-0732">Signal</keyword>
<evidence type="ECO:0008006" key="3">
    <source>
        <dbReference type="Google" id="ProtNLM"/>
    </source>
</evidence>
<protein>
    <recommendedName>
        <fullName evidence="3">Secreted protein</fullName>
    </recommendedName>
</protein>
<name>A0A7S3AJQ3_9EUKA</name>
<evidence type="ECO:0000256" key="1">
    <source>
        <dbReference type="SAM" id="SignalP"/>
    </source>
</evidence>
<proteinExistence type="predicted"/>
<dbReference type="AlphaFoldDB" id="A0A7S3AJQ3"/>
<dbReference type="EMBL" id="HBHX01010773">
    <property type="protein sequence ID" value="CAE0105317.1"/>
    <property type="molecule type" value="Transcribed_RNA"/>
</dbReference>
<reference evidence="2" key="1">
    <citation type="submission" date="2021-01" db="EMBL/GenBank/DDBJ databases">
        <authorList>
            <person name="Corre E."/>
            <person name="Pelletier E."/>
            <person name="Niang G."/>
            <person name="Scheremetjew M."/>
            <person name="Finn R."/>
            <person name="Kale V."/>
            <person name="Holt S."/>
            <person name="Cochrane G."/>
            <person name="Meng A."/>
            <person name="Brown T."/>
            <person name="Cohen L."/>
        </authorList>
    </citation>
    <scope>NUCLEOTIDE SEQUENCE</scope>
    <source>
        <strain evidence="2">CCMP281</strain>
    </source>
</reference>